<sequence>MNAWWLRFSAPVSARFEAYSARERALIFAGVVGGILLLGWVVLLEPQLRAASNGKSAIVEQRERLAAVQAQLVELQSPARDPDVAARAQLEAASQRLSELNARFATLESSLVPPQNMSRLLEDLIGRNSSLRLLSLRTLPVSAVAEAKAASRTTAPEGNAEVAKDASKPASVDSGAAKEAAPVAGLFKHGVEIRLEGSYQDLAAYLARVEKSPAKLLWSEVSLAAEKQPRLVLTLTVYTLSLDRAWLIV</sequence>
<organism evidence="4 5">
    <name type="scientific">Rhodocyclus tenuis</name>
    <name type="common">Rhodospirillum tenue</name>
    <dbReference type="NCBI Taxonomy" id="1066"/>
    <lineage>
        <taxon>Bacteria</taxon>
        <taxon>Pseudomonadati</taxon>
        <taxon>Pseudomonadota</taxon>
        <taxon>Betaproteobacteria</taxon>
        <taxon>Rhodocyclales</taxon>
        <taxon>Rhodocyclaceae</taxon>
        <taxon>Rhodocyclus</taxon>
    </lineage>
</organism>
<feature type="coiled-coil region" evidence="1">
    <location>
        <begin position="83"/>
        <end position="110"/>
    </location>
</feature>
<feature type="region of interest" description="Disordered" evidence="2">
    <location>
        <begin position="149"/>
        <end position="174"/>
    </location>
</feature>
<evidence type="ECO:0000313" key="5">
    <source>
        <dbReference type="Proteomes" id="UP000480275"/>
    </source>
</evidence>
<evidence type="ECO:0008006" key="6">
    <source>
        <dbReference type="Google" id="ProtNLM"/>
    </source>
</evidence>
<gene>
    <name evidence="4" type="ORF">GHK24_02675</name>
</gene>
<dbReference type="EMBL" id="WIXJ01000001">
    <property type="protein sequence ID" value="MQY50684.1"/>
    <property type="molecule type" value="Genomic_DNA"/>
</dbReference>
<keyword evidence="3" id="KW-0472">Membrane</keyword>
<dbReference type="GO" id="GO:0015628">
    <property type="term" value="P:protein secretion by the type II secretion system"/>
    <property type="evidence" value="ECO:0007669"/>
    <property type="project" value="InterPro"/>
</dbReference>
<evidence type="ECO:0000256" key="1">
    <source>
        <dbReference type="SAM" id="Coils"/>
    </source>
</evidence>
<keyword evidence="3" id="KW-0812">Transmembrane</keyword>
<evidence type="ECO:0000256" key="2">
    <source>
        <dbReference type="SAM" id="MobiDB-lite"/>
    </source>
</evidence>
<keyword evidence="1" id="KW-0175">Coiled coil</keyword>
<dbReference type="GO" id="GO:0015627">
    <property type="term" value="C:type II protein secretion system complex"/>
    <property type="evidence" value="ECO:0007669"/>
    <property type="project" value="InterPro"/>
</dbReference>
<name>A0A6L5JVP4_RHOTE</name>
<evidence type="ECO:0000313" key="4">
    <source>
        <dbReference type="EMBL" id="MQY50684.1"/>
    </source>
</evidence>
<dbReference type="OrthoDB" id="9151209at2"/>
<dbReference type="Pfam" id="PF04612">
    <property type="entry name" value="T2SSM"/>
    <property type="match status" value="1"/>
</dbReference>
<evidence type="ECO:0000256" key="3">
    <source>
        <dbReference type="SAM" id="Phobius"/>
    </source>
</evidence>
<dbReference type="InterPro" id="IPR007690">
    <property type="entry name" value="T2SS_GspM"/>
</dbReference>
<feature type="transmembrane region" description="Helical" evidence="3">
    <location>
        <begin position="25"/>
        <end position="43"/>
    </location>
</feature>
<dbReference type="Proteomes" id="UP000480275">
    <property type="component" value="Unassembled WGS sequence"/>
</dbReference>
<comment type="caution">
    <text evidence="4">The sequence shown here is derived from an EMBL/GenBank/DDBJ whole genome shotgun (WGS) entry which is preliminary data.</text>
</comment>
<keyword evidence="3" id="KW-1133">Transmembrane helix</keyword>
<reference evidence="4 5" key="1">
    <citation type="submission" date="2019-10" db="EMBL/GenBank/DDBJ databases">
        <title>Whole-genome sequence of the purple nonsulfur photosynthetic bacterium Rhodocyclus tenuis.</title>
        <authorList>
            <person name="Kyndt J.A."/>
            <person name="Meyer T.E."/>
        </authorList>
    </citation>
    <scope>NUCLEOTIDE SEQUENCE [LARGE SCALE GENOMIC DNA]</scope>
    <source>
        <strain evidence="4 5">DSM 110</strain>
    </source>
</reference>
<dbReference type="AlphaFoldDB" id="A0A6L5JVP4"/>
<accession>A0A6L5JVP4</accession>
<proteinExistence type="predicted"/>
<protein>
    <recommendedName>
        <fullName evidence="6">MSHA biogenesis protein MshJ</fullName>
    </recommendedName>
</protein>